<feature type="coiled-coil region" evidence="1">
    <location>
        <begin position="153"/>
        <end position="187"/>
    </location>
</feature>
<feature type="domain" description="Up-regulated during septation protein 1" evidence="2">
    <location>
        <begin position="51"/>
        <end position="199"/>
    </location>
</feature>
<dbReference type="InterPro" id="IPR029191">
    <property type="entry name" value="Uds1"/>
</dbReference>
<accession>A0A1E3PGN7</accession>
<dbReference type="Pfam" id="PF15456">
    <property type="entry name" value="Uds1"/>
    <property type="match status" value="1"/>
</dbReference>
<dbReference type="Proteomes" id="UP000095009">
    <property type="component" value="Unassembled WGS sequence"/>
</dbReference>
<protein>
    <recommendedName>
        <fullName evidence="2">Up-regulated during septation protein 1 domain-containing protein</fullName>
    </recommendedName>
</protein>
<feature type="coiled-coil region" evidence="1">
    <location>
        <begin position="324"/>
        <end position="506"/>
    </location>
</feature>
<gene>
    <name evidence="3" type="ORF">NADFUDRAFT_83531</name>
</gene>
<name>A0A1E3PGN7_9ASCO</name>
<reference evidence="3 4" key="1">
    <citation type="journal article" date="2016" name="Proc. Natl. Acad. Sci. U.S.A.">
        <title>Comparative genomics of biotechnologically important yeasts.</title>
        <authorList>
            <person name="Riley R."/>
            <person name="Haridas S."/>
            <person name="Wolfe K.H."/>
            <person name="Lopes M.R."/>
            <person name="Hittinger C.T."/>
            <person name="Goeker M."/>
            <person name="Salamov A.A."/>
            <person name="Wisecaver J.H."/>
            <person name="Long T.M."/>
            <person name="Calvey C.H."/>
            <person name="Aerts A.L."/>
            <person name="Barry K.W."/>
            <person name="Choi C."/>
            <person name="Clum A."/>
            <person name="Coughlan A.Y."/>
            <person name="Deshpande S."/>
            <person name="Douglass A.P."/>
            <person name="Hanson S.J."/>
            <person name="Klenk H.-P."/>
            <person name="LaButti K.M."/>
            <person name="Lapidus A."/>
            <person name="Lindquist E.A."/>
            <person name="Lipzen A.M."/>
            <person name="Meier-Kolthoff J.P."/>
            <person name="Ohm R.A."/>
            <person name="Otillar R.P."/>
            <person name="Pangilinan J.L."/>
            <person name="Peng Y."/>
            <person name="Rokas A."/>
            <person name="Rosa C.A."/>
            <person name="Scheuner C."/>
            <person name="Sibirny A.A."/>
            <person name="Slot J.C."/>
            <person name="Stielow J.B."/>
            <person name="Sun H."/>
            <person name="Kurtzman C.P."/>
            <person name="Blackwell M."/>
            <person name="Grigoriev I.V."/>
            <person name="Jeffries T.W."/>
        </authorList>
    </citation>
    <scope>NUCLEOTIDE SEQUENCE [LARGE SCALE GENOMIC DNA]</scope>
    <source>
        <strain evidence="3 4">DSM 6958</strain>
    </source>
</reference>
<sequence length="584" mass="67186">MSSFDTSLDASFHEEIMDTTPQDTYAPIPIDPSSHYEISPLLNQNDQVSVNFLIQSAMIESKGFKILSYQDIDPLKKQLILLKSRQTTIRHKLELESKVSDAASSLAKLHVNSTAVIDTNTNTTAPSSAFRRRSAAVSSLFTGNNTSNNKRLSKHAKDEYEISLKKMAELKDELATINERVNDIEIALLQHSVALLGWTHSGSITVKYARRDYDTVPATRKPVSKGAEIFNTMKHEGSLATMLDETFLPNTQKQNKYQPKSQHKNSESSIDPFQVDELISDISNIIDNEDVPISIKYDKEDMSLSIQDKLAYLVTICHHFFYNYRDIKQQLNEALENNKRTADNHQRGLEPTSDSELSRCQTEINNLRQLVQTTQTNLEMIEIENADLKSSQRDIDHHSHYEKEIFSLRKSLAETEDDLEKLELEHVDLKSSNKELNLQSQSHASRLKDMTDNKDEIIKEWKERHETLENELKFKSVSLEELIKQNADYESKHAEFNARITSLQEKIFRTNPGHNINQGDRFAELFLCKDSMINVSATILVREFKRIIEEMRTYHTKQLKDEEDKNFRLEEAARIGKVDRRAIH</sequence>
<feature type="non-terminal residue" evidence="3">
    <location>
        <position position="1"/>
    </location>
</feature>
<evidence type="ECO:0000259" key="2">
    <source>
        <dbReference type="Pfam" id="PF15456"/>
    </source>
</evidence>
<organism evidence="3 4">
    <name type="scientific">Nadsonia fulvescens var. elongata DSM 6958</name>
    <dbReference type="NCBI Taxonomy" id="857566"/>
    <lineage>
        <taxon>Eukaryota</taxon>
        <taxon>Fungi</taxon>
        <taxon>Dikarya</taxon>
        <taxon>Ascomycota</taxon>
        <taxon>Saccharomycotina</taxon>
        <taxon>Dipodascomycetes</taxon>
        <taxon>Dipodascales</taxon>
        <taxon>Dipodascales incertae sedis</taxon>
        <taxon>Nadsonia</taxon>
    </lineage>
</organism>
<dbReference type="OrthoDB" id="4087708at2759"/>
<proteinExistence type="predicted"/>
<evidence type="ECO:0000256" key="1">
    <source>
        <dbReference type="SAM" id="Coils"/>
    </source>
</evidence>
<evidence type="ECO:0000313" key="3">
    <source>
        <dbReference type="EMBL" id="ODQ64575.1"/>
    </source>
</evidence>
<evidence type="ECO:0000313" key="4">
    <source>
        <dbReference type="Proteomes" id="UP000095009"/>
    </source>
</evidence>
<keyword evidence="4" id="KW-1185">Reference proteome</keyword>
<dbReference type="EMBL" id="KV454411">
    <property type="protein sequence ID" value="ODQ64575.1"/>
    <property type="molecule type" value="Genomic_DNA"/>
</dbReference>
<keyword evidence="1" id="KW-0175">Coiled coil</keyword>
<dbReference type="AlphaFoldDB" id="A0A1E3PGN7"/>